<gene>
    <name evidence="2" type="ORF">Tci_017500</name>
</gene>
<dbReference type="AlphaFoldDB" id="A0A6L2K9X5"/>
<feature type="region of interest" description="Disordered" evidence="1">
    <location>
        <begin position="211"/>
        <end position="230"/>
    </location>
</feature>
<reference evidence="2" key="1">
    <citation type="journal article" date="2019" name="Sci. Rep.">
        <title>Draft genome of Tanacetum cinerariifolium, the natural source of mosquito coil.</title>
        <authorList>
            <person name="Yamashiro T."/>
            <person name="Shiraishi A."/>
            <person name="Satake H."/>
            <person name="Nakayama K."/>
        </authorList>
    </citation>
    <scope>NUCLEOTIDE SEQUENCE</scope>
</reference>
<feature type="compositionally biased region" description="Polar residues" evidence="1">
    <location>
        <begin position="211"/>
        <end position="228"/>
    </location>
</feature>
<dbReference type="EMBL" id="BKCJ010001996">
    <property type="protein sequence ID" value="GEU45522.1"/>
    <property type="molecule type" value="Genomic_DNA"/>
</dbReference>
<comment type="caution">
    <text evidence="2">The sequence shown here is derived from an EMBL/GenBank/DDBJ whole genome shotgun (WGS) entry which is preliminary data.</text>
</comment>
<sequence length="298" mass="33634">MLTLAENVIVAGADNCPPMLDKTRYSSWASCMLLYIKGKKNEELLIDLVLNKPFKYGTVIVPDTQTTPATIKDKTYDELIGTEKIHECSEIALQERDSKLYDEFNMFTSMPGETIHTYYLRQHEAHESKVRLTRKRYPNPIALVANISKSSPFNTNQSQYHQQLSLIAQQYYSPPGLVVPSFLSLDDPIASLIKAMAFISTTLASRYAPTNNQLRTSSNPRNQETIQDGSIKGTRCYNYQEEGHVARQCTKPKRPRNSTWFKEKAMLAEALELGVALYEEQVAFFADNGDTITLGQAS</sequence>
<dbReference type="GO" id="GO:0003676">
    <property type="term" value="F:nucleic acid binding"/>
    <property type="evidence" value="ECO:0007669"/>
    <property type="project" value="InterPro"/>
</dbReference>
<dbReference type="SUPFAM" id="SSF57756">
    <property type="entry name" value="Retrovirus zinc finger-like domains"/>
    <property type="match status" value="1"/>
</dbReference>
<name>A0A6L2K9X5_TANCI</name>
<dbReference type="GO" id="GO:0008270">
    <property type="term" value="F:zinc ion binding"/>
    <property type="evidence" value="ECO:0007669"/>
    <property type="project" value="InterPro"/>
</dbReference>
<evidence type="ECO:0008006" key="3">
    <source>
        <dbReference type="Google" id="ProtNLM"/>
    </source>
</evidence>
<organism evidence="2">
    <name type="scientific">Tanacetum cinerariifolium</name>
    <name type="common">Dalmatian daisy</name>
    <name type="synonym">Chrysanthemum cinerariifolium</name>
    <dbReference type="NCBI Taxonomy" id="118510"/>
    <lineage>
        <taxon>Eukaryota</taxon>
        <taxon>Viridiplantae</taxon>
        <taxon>Streptophyta</taxon>
        <taxon>Embryophyta</taxon>
        <taxon>Tracheophyta</taxon>
        <taxon>Spermatophyta</taxon>
        <taxon>Magnoliopsida</taxon>
        <taxon>eudicotyledons</taxon>
        <taxon>Gunneridae</taxon>
        <taxon>Pentapetalae</taxon>
        <taxon>asterids</taxon>
        <taxon>campanulids</taxon>
        <taxon>Asterales</taxon>
        <taxon>Asteraceae</taxon>
        <taxon>Asteroideae</taxon>
        <taxon>Anthemideae</taxon>
        <taxon>Anthemidinae</taxon>
        <taxon>Tanacetum</taxon>
    </lineage>
</organism>
<dbReference type="InterPro" id="IPR036875">
    <property type="entry name" value="Znf_CCHC_sf"/>
</dbReference>
<protein>
    <recommendedName>
        <fullName evidence="3">CCHC-type domain-containing protein</fullName>
    </recommendedName>
</protein>
<dbReference type="Gene3D" id="4.10.60.10">
    <property type="entry name" value="Zinc finger, CCHC-type"/>
    <property type="match status" value="1"/>
</dbReference>
<proteinExistence type="predicted"/>
<evidence type="ECO:0000256" key="1">
    <source>
        <dbReference type="SAM" id="MobiDB-lite"/>
    </source>
</evidence>
<evidence type="ECO:0000313" key="2">
    <source>
        <dbReference type="EMBL" id="GEU45522.1"/>
    </source>
</evidence>
<accession>A0A6L2K9X5</accession>